<organism evidence="1 2">
    <name type="scientific">Smallanthus sonchifolius</name>
    <dbReference type="NCBI Taxonomy" id="185202"/>
    <lineage>
        <taxon>Eukaryota</taxon>
        <taxon>Viridiplantae</taxon>
        <taxon>Streptophyta</taxon>
        <taxon>Embryophyta</taxon>
        <taxon>Tracheophyta</taxon>
        <taxon>Spermatophyta</taxon>
        <taxon>Magnoliopsida</taxon>
        <taxon>eudicotyledons</taxon>
        <taxon>Gunneridae</taxon>
        <taxon>Pentapetalae</taxon>
        <taxon>asterids</taxon>
        <taxon>campanulids</taxon>
        <taxon>Asterales</taxon>
        <taxon>Asteraceae</taxon>
        <taxon>Asteroideae</taxon>
        <taxon>Heliantheae alliance</taxon>
        <taxon>Millerieae</taxon>
        <taxon>Smallanthus</taxon>
    </lineage>
</organism>
<sequence>MDHNFKSKWPTSNFIFYHKDCGYQGFSWPRRNFTCNFCKKEYKSAQALGGHMNIHRRDKARLEFSSPPYLDPHHPNPNPNYRSPPSLTRYLPYTTYHSSLFPLVSTTSAKDEQQKLVVACSGRAMEDGEEERDGTRVWKKYEILNMEMEMGLLKDGNIEPDLELRLGRS</sequence>
<keyword evidence="2" id="KW-1185">Reference proteome</keyword>
<comment type="caution">
    <text evidence="1">The sequence shown here is derived from an EMBL/GenBank/DDBJ whole genome shotgun (WGS) entry which is preliminary data.</text>
</comment>
<name>A0ACB9D641_9ASTR</name>
<dbReference type="EMBL" id="CM042037">
    <property type="protein sequence ID" value="KAI3741928.1"/>
    <property type="molecule type" value="Genomic_DNA"/>
</dbReference>
<gene>
    <name evidence="1" type="ORF">L1987_59607</name>
</gene>
<accession>A0ACB9D641</accession>
<reference evidence="2" key="1">
    <citation type="journal article" date="2022" name="Mol. Ecol. Resour.">
        <title>The genomes of chicory, endive, great burdock and yacon provide insights into Asteraceae palaeo-polyploidization history and plant inulin production.</title>
        <authorList>
            <person name="Fan W."/>
            <person name="Wang S."/>
            <person name="Wang H."/>
            <person name="Wang A."/>
            <person name="Jiang F."/>
            <person name="Liu H."/>
            <person name="Zhao H."/>
            <person name="Xu D."/>
            <person name="Zhang Y."/>
        </authorList>
    </citation>
    <scope>NUCLEOTIDE SEQUENCE [LARGE SCALE GENOMIC DNA]</scope>
    <source>
        <strain evidence="2">cv. Yunnan</strain>
    </source>
</reference>
<reference evidence="1 2" key="2">
    <citation type="journal article" date="2022" name="Mol. Ecol. Resour.">
        <title>The genomes of chicory, endive, great burdock and yacon provide insights into Asteraceae paleo-polyploidization history and plant inulin production.</title>
        <authorList>
            <person name="Fan W."/>
            <person name="Wang S."/>
            <person name="Wang H."/>
            <person name="Wang A."/>
            <person name="Jiang F."/>
            <person name="Liu H."/>
            <person name="Zhao H."/>
            <person name="Xu D."/>
            <person name="Zhang Y."/>
        </authorList>
    </citation>
    <scope>NUCLEOTIDE SEQUENCE [LARGE SCALE GENOMIC DNA]</scope>
    <source>
        <strain evidence="2">cv. Yunnan</strain>
        <tissue evidence="1">Leaves</tissue>
    </source>
</reference>
<proteinExistence type="predicted"/>
<evidence type="ECO:0000313" key="2">
    <source>
        <dbReference type="Proteomes" id="UP001056120"/>
    </source>
</evidence>
<protein>
    <submittedName>
        <fullName evidence="1">Uncharacterized protein</fullName>
    </submittedName>
</protein>
<evidence type="ECO:0000313" key="1">
    <source>
        <dbReference type="EMBL" id="KAI3741928.1"/>
    </source>
</evidence>
<dbReference type="Proteomes" id="UP001056120">
    <property type="component" value="Linkage Group LG20"/>
</dbReference>